<keyword evidence="4" id="KW-0539">Nucleus</keyword>
<dbReference type="InterPro" id="IPR004827">
    <property type="entry name" value="bZIP"/>
</dbReference>
<dbReference type="Gene3D" id="1.20.5.170">
    <property type="match status" value="1"/>
</dbReference>
<evidence type="ECO:0000256" key="4">
    <source>
        <dbReference type="ARBA" id="ARBA00023242"/>
    </source>
</evidence>
<proteinExistence type="predicted"/>
<evidence type="ECO:0000259" key="6">
    <source>
        <dbReference type="PROSITE" id="PS50217"/>
    </source>
</evidence>
<feature type="compositionally biased region" description="Polar residues" evidence="5">
    <location>
        <begin position="1"/>
        <end position="16"/>
    </location>
</feature>
<organism evidence="7 8">
    <name type="scientific">Fusarium mundagurra</name>
    <dbReference type="NCBI Taxonomy" id="1567541"/>
    <lineage>
        <taxon>Eukaryota</taxon>
        <taxon>Fungi</taxon>
        <taxon>Dikarya</taxon>
        <taxon>Ascomycota</taxon>
        <taxon>Pezizomycotina</taxon>
        <taxon>Sordariomycetes</taxon>
        <taxon>Hypocreomycetidae</taxon>
        <taxon>Hypocreales</taxon>
        <taxon>Nectriaceae</taxon>
        <taxon>Fusarium</taxon>
        <taxon>Fusarium fujikuroi species complex</taxon>
    </lineage>
</organism>
<dbReference type="PROSITE" id="PS50217">
    <property type="entry name" value="BZIP"/>
    <property type="match status" value="1"/>
</dbReference>
<evidence type="ECO:0000256" key="5">
    <source>
        <dbReference type="SAM" id="MobiDB-lite"/>
    </source>
</evidence>
<sequence length="352" mass="38945">MIPSSCRRSTTPQMSRNHMKYKPTQSQIGASSFFKEAIDASPVPMEVGVGSTYIALPTQPAEFKNLGGCETPQNILPSVMGDKKLNPEAHNRRQSQANETLFESSASGQAAESPKPRKRGRKPKKQPKEQKVADQQEELDDDDLPKDHRRRRVLERNRMAANKCRLRKRDEALALASREEAMEDQNRCLMMCFDSLTVEIYHLKTQLLQHTDCNCVLIQKYIANEAKKTVDGMLACSSAFDIHGSSWRPDHGSPINATTAGELNMPGLEAGSSPPILTNFFQQGSGVSKISGDIFAVGLEPIQRAAMPPDSIVSTQPVQTVSLTECGLGLYLNVGPDEHQADEIAWGSYWQF</sequence>
<evidence type="ECO:0000256" key="2">
    <source>
        <dbReference type="ARBA" id="ARBA00023015"/>
    </source>
</evidence>
<feature type="compositionally biased region" description="Basic residues" evidence="5">
    <location>
        <begin position="116"/>
        <end position="125"/>
    </location>
</feature>
<dbReference type="GO" id="GO:0005634">
    <property type="term" value="C:nucleus"/>
    <property type="evidence" value="ECO:0007669"/>
    <property type="project" value="UniProtKB-SubCell"/>
</dbReference>
<feature type="compositionally biased region" description="Basic and acidic residues" evidence="5">
    <location>
        <begin position="81"/>
        <end position="91"/>
    </location>
</feature>
<feature type="region of interest" description="Disordered" evidence="5">
    <location>
        <begin position="1"/>
        <end position="24"/>
    </location>
</feature>
<evidence type="ECO:0000313" key="7">
    <source>
        <dbReference type="EMBL" id="KAF5719849.1"/>
    </source>
</evidence>
<dbReference type="SUPFAM" id="SSF57959">
    <property type="entry name" value="Leucine zipper domain"/>
    <property type="match status" value="1"/>
</dbReference>
<evidence type="ECO:0000256" key="1">
    <source>
        <dbReference type="ARBA" id="ARBA00004123"/>
    </source>
</evidence>
<dbReference type="AlphaFoldDB" id="A0A8H6DK54"/>
<reference evidence="7 8" key="1">
    <citation type="submission" date="2020-05" db="EMBL/GenBank/DDBJ databases">
        <title>Identification and distribution of gene clusters putatively required for synthesis of sphingolipid metabolism inhibitors in phylogenetically diverse species of the filamentous fungus Fusarium.</title>
        <authorList>
            <person name="Kim H.-S."/>
            <person name="Busman M."/>
            <person name="Brown D.W."/>
            <person name="Divon H."/>
            <person name="Uhlig S."/>
            <person name="Proctor R.H."/>
        </authorList>
    </citation>
    <scope>NUCLEOTIDE SEQUENCE [LARGE SCALE GENOMIC DNA]</scope>
    <source>
        <strain evidence="7 8">NRRL 66235</strain>
    </source>
</reference>
<comment type="caution">
    <text evidence="7">The sequence shown here is derived from an EMBL/GenBank/DDBJ whole genome shotgun (WGS) entry which is preliminary data.</text>
</comment>
<dbReference type="PANTHER" id="PTHR19304">
    <property type="entry name" value="CYCLIC-AMP RESPONSE ELEMENT BINDING PROTEIN"/>
    <property type="match status" value="1"/>
</dbReference>
<dbReference type="InterPro" id="IPR051027">
    <property type="entry name" value="bZIP_transcription_factors"/>
</dbReference>
<dbReference type="GO" id="GO:0003700">
    <property type="term" value="F:DNA-binding transcription factor activity"/>
    <property type="evidence" value="ECO:0007669"/>
    <property type="project" value="InterPro"/>
</dbReference>
<feature type="region of interest" description="Disordered" evidence="5">
    <location>
        <begin position="74"/>
        <end position="154"/>
    </location>
</feature>
<evidence type="ECO:0000256" key="3">
    <source>
        <dbReference type="ARBA" id="ARBA00023163"/>
    </source>
</evidence>
<dbReference type="EMBL" id="JAAOAN010000138">
    <property type="protein sequence ID" value="KAF5719849.1"/>
    <property type="molecule type" value="Genomic_DNA"/>
</dbReference>
<name>A0A8H6DK54_9HYPO</name>
<dbReference type="Proteomes" id="UP000544331">
    <property type="component" value="Unassembled WGS sequence"/>
</dbReference>
<feature type="compositionally biased region" description="Polar residues" evidence="5">
    <location>
        <begin position="94"/>
        <end position="110"/>
    </location>
</feature>
<accession>A0A8H6DK54</accession>
<feature type="compositionally biased region" description="Acidic residues" evidence="5">
    <location>
        <begin position="135"/>
        <end position="144"/>
    </location>
</feature>
<protein>
    <recommendedName>
        <fullName evidence="6">BZIP domain-containing protein</fullName>
    </recommendedName>
</protein>
<dbReference type="SMART" id="SM00338">
    <property type="entry name" value="BRLZ"/>
    <property type="match status" value="1"/>
</dbReference>
<gene>
    <name evidence="7" type="ORF">FMUND_4491</name>
</gene>
<dbReference type="InterPro" id="IPR046347">
    <property type="entry name" value="bZIP_sf"/>
</dbReference>
<keyword evidence="2" id="KW-0805">Transcription regulation</keyword>
<dbReference type="OrthoDB" id="295274at2759"/>
<evidence type="ECO:0000313" key="8">
    <source>
        <dbReference type="Proteomes" id="UP000544331"/>
    </source>
</evidence>
<dbReference type="Pfam" id="PF00170">
    <property type="entry name" value="bZIP_1"/>
    <property type="match status" value="1"/>
</dbReference>
<dbReference type="PROSITE" id="PS00036">
    <property type="entry name" value="BZIP_BASIC"/>
    <property type="match status" value="1"/>
</dbReference>
<keyword evidence="3" id="KW-0804">Transcription</keyword>
<keyword evidence="8" id="KW-1185">Reference proteome</keyword>
<feature type="domain" description="BZIP" evidence="6">
    <location>
        <begin position="147"/>
        <end position="210"/>
    </location>
</feature>
<comment type="subcellular location">
    <subcellularLocation>
        <location evidence="1">Nucleus</location>
    </subcellularLocation>
</comment>